<proteinExistence type="inferred from homology"/>
<dbReference type="PROSITE" id="PS01129">
    <property type="entry name" value="PSI_RLU"/>
    <property type="match status" value="1"/>
</dbReference>
<dbReference type="PANTHER" id="PTHR21600">
    <property type="entry name" value="MITOCHONDRIAL RNA PSEUDOURIDINE SYNTHASE"/>
    <property type="match status" value="1"/>
</dbReference>
<dbReference type="InterPro" id="IPR006224">
    <property type="entry name" value="PsdUridine_synth_RluA-like_CS"/>
</dbReference>
<dbReference type="InterPro" id="IPR020103">
    <property type="entry name" value="PsdUridine_synth_cat_dom_sf"/>
</dbReference>
<comment type="subcellular location">
    <subcellularLocation>
        <location evidence="3">Mitochondrion</location>
    </subcellularLocation>
</comment>
<dbReference type="GO" id="GO:0003723">
    <property type="term" value="F:RNA binding"/>
    <property type="evidence" value="ECO:0007669"/>
    <property type="project" value="InterPro"/>
</dbReference>
<accession>A0A8J2RZ66</accession>
<dbReference type="EMBL" id="CAKKLH010000292">
    <property type="protein sequence ID" value="CAH0109354.1"/>
    <property type="molecule type" value="Genomic_DNA"/>
</dbReference>
<comment type="catalytic activity">
    <reaction evidence="2">
        <text>uridine in 5S rRNA = pseudouridine in 5S rRNA</text>
        <dbReference type="Rhea" id="RHEA:47036"/>
        <dbReference type="Rhea" id="RHEA-COMP:11730"/>
        <dbReference type="Rhea" id="RHEA-COMP:11731"/>
        <dbReference type="ChEBI" id="CHEBI:65314"/>
        <dbReference type="ChEBI" id="CHEBI:65315"/>
    </reaction>
</comment>
<reference evidence="12" key="1">
    <citation type="submission" date="2021-11" db="EMBL/GenBank/DDBJ databases">
        <authorList>
            <person name="Schell T."/>
        </authorList>
    </citation>
    <scope>NUCLEOTIDE SEQUENCE</scope>
    <source>
        <strain evidence="12">M5</strain>
    </source>
</reference>
<dbReference type="OrthoDB" id="428658at2759"/>
<evidence type="ECO:0000313" key="13">
    <source>
        <dbReference type="Proteomes" id="UP000789390"/>
    </source>
</evidence>
<name>A0A8J2RZ66_9CRUS</name>
<evidence type="ECO:0000256" key="6">
    <source>
        <dbReference type="ARBA" id="ARBA00023128"/>
    </source>
</evidence>
<comment type="caution">
    <text evidence="12">The sequence shown here is derived from an EMBL/GenBank/DDBJ whole genome shotgun (WGS) entry which is preliminary data.</text>
</comment>
<evidence type="ECO:0000256" key="8">
    <source>
        <dbReference type="ARBA" id="ARBA00036943"/>
    </source>
</evidence>
<evidence type="ECO:0000256" key="9">
    <source>
        <dbReference type="ARBA" id="ARBA00039953"/>
    </source>
</evidence>
<comment type="similarity">
    <text evidence="4">Belongs to the pseudouridine synthase RluA family.</text>
</comment>
<evidence type="ECO:0000256" key="10">
    <source>
        <dbReference type="ARBA" id="ARBA00041563"/>
    </source>
</evidence>
<comment type="catalytic activity">
    <reaction evidence="8">
        <text>a uridine in tRNA = a pseudouridine in tRNA</text>
        <dbReference type="Rhea" id="RHEA:54572"/>
        <dbReference type="Rhea" id="RHEA-COMP:13339"/>
        <dbReference type="Rhea" id="RHEA-COMP:13934"/>
        <dbReference type="ChEBI" id="CHEBI:65314"/>
        <dbReference type="ChEBI" id="CHEBI:65315"/>
    </reaction>
</comment>
<organism evidence="12 13">
    <name type="scientific">Daphnia galeata</name>
    <dbReference type="NCBI Taxonomy" id="27404"/>
    <lineage>
        <taxon>Eukaryota</taxon>
        <taxon>Metazoa</taxon>
        <taxon>Ecdysozoa</taxon>
        <taxon>Arthropoda</taxon>
        <taxon>Crustacea</taxon>
        <taxon>Branchiopoda</taxon>
        <taxon>Diplostraca</taxon>
        <taxon>Cladocera</taxon>
        <taxon>Anomopoda</taxon>
        <taxon>Daphniidae</taxon>
        <taxon>Daphnia</taxon>
    </lineage>
</organism>
<evidence type="ECO:0000256" key="5">
    <source>
        <dbReference type="ARBA" id="ARBA00022946"/>
    </source>
</evidence>
<dbReference type="SUPFAM" id="SSF55120">
    <property type="entry name" value="Pseudouridine synthase"/>
    <property type="match status" value="1"/>
</dbReference>
<dbReference type="Proteomes" id="UP000789390">
    <property type="component" value="Unassembled WGS sequence"/>
</dbReference>
<comment type="catalytic activity">
    <reaction evidence="1">
        <text>a uridine in mRNA = a pseudouridine in mRNA</text>
        <dbReference type="Rhea" id="RHEA:56644"/>
        <dbReference type="Rhea" id="RHEA-COMP:14658"/>
        <dbReference type="Rhea" id="RHEA-COMP:14659"/>
        <dbReference type="ChEBI" id="CHEBI:65314"/>
        <dbReference type="ChEBI" id="CHEBI:65315"/>
    </reaction>
</comment>
<sequence>MALLAIRILSSRASFVYWNSRKCDPAFRLQRMFASSQGSQNHEESFWDIEGSIAVDPSTKIKDFKFRNVPETKKTEPITEDSDVIRITRFGHIRLDQDNPVVEKIDPETAEKSKESFNFIDSQFFGDLLSSDTAPLTKEIIPKIKASDVPLDTNPVDQQYVYPSSGEMDKSNQTLPPLTASELEFKENEVDDQYFGKKSTSSISQATETPAAQAPVGKMSAYSYLRTLQAKEAESSKNGIEESAESGQQSIKQIYEEMIPNLFKMPNGEIIHMLKKLVLYNKDGIVAIDKPYGLVTTDADKNAKVVLTNLLPGLSQALRFEKLFTVHRLDRDTTGILLLATNQVVANKLNKLFLDHQIKKKYVVITKGIPNPREGTIDIPLCEKSIGDRQRMALRPVLAHDPHSLKSATYNAKGKSFKAVTHFNVKNRNAGAAVVELEPETGVRHQLRVHLSEGLNCPVLGDHKYSHADKYAPQKLPQDILDLLAIKQSKARNIPMHLHAVSVEIPGFGEEGKSLFINSPLPRFFRYTMKKLKLFRQRS</sequence>
<dbReference type="PANTHER" id="PTHR21600:SF83">
    <property type="entry name" value="PSEUDOURIDYLATE SYNTHASE RPUSD4, MITOCHONDRIAL"/>
    <property type="match status" value="1"/>
</dbReference>
<keyword evidence="13" id="KW-1185">Reference proteome</keyword>
<dbReference type="Pfam" id="PF00849">
    <property type="entry name" value="PseudoU_synth_2"/>
    <property type="match status" value="1"/>
</dbReference>
<dbReference type="GO" id="GO:0005739">
    <property type="term" value="C:mitochondrion"/>
    <property type="evidence" value="ECO:0007669"/>
    <property type="project" value="UniProtKB-SubCell"/>
</dbReference>
<dbReference type="AlphaFoldDB" id="A0A8J2RZ66"/>
<evidence type="ECO:0000313" key="12">
    <source>
        <dbReference type="EMBL" id="CAH0109354.1"/>
    </source>
</evidence>
<dbReference type="FunFam" id="3.30.2350.10:FF:000015">
    <property type="entry name" value="Mitochondrial RNA pseudouridine synthase RPUSD4"/>
    <property type="match status" value="1"/>
</dbReference>
<keyword evidence="7" id="KW-0413">Isomerase</keyword>
<evidence type="ECO:0000256" key="3">
    <source>
        <dbReference type="ARBA" id="ARBA00004173"/>
    </source>
</evidence>
<evidence type="ECO:0000256" key="1">
    <source>
        <dbReference type="ARBA" id="ARBA00001166"/>
    </source>
</evidence>
<keyword evidence="5" id="KW-0809">Transit peptide</keyword>
<gene>
    <name evidence="12" type="ORF">DGAL_LOCUS12828</name>
</gene>
<dbReference type="GO" id="GO:0009982">
    <property type="term" value="F:pseudouridine synthase activity"/>
    <property type="evidence" value="ECO:0007669"/>
    <property type="project" value="InterPro"/>
</dbReference>
<dbReference type="GO" id="GO:0001522">
    <property type="term" value="P:pseudouridine synthesis"/>
    <property type="evidence" value="ECO:0007669"/>
    <property type="project" value="InterPro"/>
</dbReference>
<evidence type="ECO:0000256" key="7">
    <source>
        <dbReference type="ARBA" id="ARBA00023235"/>
    </source>
</evidence>
<keyword evidence="6" id="KW-0496">Mitochondrion</keyword>
<protein>
    <recommendedName>
        <fullName evidence="9">Pseudouridylate synthase RPUSD4, mitochondrial</fullName>
    </recommendedName>
    <alternativeName>
        <fullName evidence="10">RNA pseudouridylate synthase domain-containing protein 4</fullName>
    </alternativeName>
</protein>
<evidence type="ECO:0000259" key="11">
    <source>
        <dbReference type="Pfam" id="PF00849"/>
    </source>
</evidence>
<evidence type="ECO:0000256" key="2">
    <source>
        <dbReference type="ARBA" id="ARBA00001896"/>
    </source>
</evidence>
<dbReference type="CDD" id="cd02869">
    <property type="entry name" value="PseudoU_synth_RluA_like"/>
    <property type="match status" value="1"/>
</dbReference>
<evidence type="ECO:0000256" key="4">
    <source>
        <dbReference type="ARBA" id="ARBA00010876"/>
    </source>
</evidence>
<dbReference type="InterPro" id="IPR050188">
    <property type="entry name" value="RluA_PseudoU_synthase"/>
</dbReference>
<dbReference type="InterPro" id="IPR006145">
    <property type="entry name" value="PsdUridine_synth_RsuA/RluA"/>
</dbReference>
<dbReference type="Gene3D" id="3.30.2350.10">
    <property type="entry name" value="Pseudouridine synthase"/>
    <property type="match status" value="1"/>
</dbReference>
<feature type="domain" description="Pseudouridine synthase RsuA/RluA-like" evidence="11">
    <location>
        <begin position="285"/>
        <end position="452"/>
    </location>
</feature>